<reference evidence="2" key="1">
    <citation type="journal article" date="2023" name="Int. J. Syst. Evol. Microbiol.">
        <title>Mesoterricola silvestris gen. nov., sp. nov., Mesoterricola sediminis sp. nov., Geothrix oryzae sp. nov., Geothrix edaphica sp. nov., Geothrix rubra sp. nov., and Geothrix limicola sp. nov., six novel members of Acidobacteriota isolated from soils.</title>
        <authorList>
            <person name="Itoh H."/>
            <person name="Sugisawa Y."/>
            <person name="Mise K."/>
            <person name="Xu Z."/>
            <person name="Kuniyasu M."/>
            <person name="Ushijima N."/>
            <person name="Kawano K."/>
            <person name="Kobayashi E."/>
            <person name="Shiratori Y."/>
            <person name="Masuda Y."/>
            <person name="Senoo K."/>
        </authorList>
    </citation>
    <scope>NUCLEOTIDE SEQUENCE [LARGE SCALE GENOMIC DNA]</scope>
    <source>
        <strain evidence="2">W79</strain>
    </source>
</reference>
<dbReference type="PROSITE" id="PS51257">
    <property type="entry name" value="PROKAR_LIPOPROTEIN"/>
    <property type="match status" value="1"/>
</dbReference>
<name>A0AA48GK96_9BACT</name>
<organism evidence="1 2">
    <name type="scientific">Mesoterricola silvestris</name>
    <dbReference type="NCBI Taxonomy" id="2927979"/>
    <lineage>
        <taxon>Bacteria</taxon>
        <taxon>Pseudomonadati</taxon>
        <taxon>Acidobacteriota</taxon>
        <taxon>Holophagae</taxon>
        <taxon>Holophagales</taxon>
        <taxon>Holophagaceae</taxon>
        <taxon>Mesoterricola</taxon>
    </lineage>
</organism>
<dbReference type="EMBL" id="AP027080">
    <property type="protein sequence ID" value="BDU70975.1"/>
    <property type="molecule type" value="Genomic_DNA"/>
</dbReference>
<evidence type="ECO:0008006" key="3">
    <source>
        <dbReference type="Google" id="ProtNLM"/>
    </source>
</evidence>
<gene>
    <name evidence="1" type="ORF">METEAL_01490</name>
</gene>
<dbReference type="AlphaFoldDB" id="A0AA48GK96"/>
<evidence type="ECO:0000313" key="1">
    <source>
        <dbReference type="EMBL" id="BDU70975.1"/>
    </source>
</evidence>
<dbReference type="Pfam" id="PF08811">
    <property type="entry name" value="DUF1800"/>
    <property type="match status" value="1"/>
</dbReference>
<dbReference type="PANTHER" id="PTHR43737:SF1">
    <property type="entry name" value="DUF1501 DOMAIN-CONTAINING PROTEIN"/>
    <property type="match status" value="1"/>
</dbReference>
<dbReference type="PANTHER" id="PTHR43737">
    <property type="entry name" value="BLL7424 PROTEIN"/>
    <property type="match status" value="1"/>
</dbReference>
<keyword evidence="2" id="KW-1185">Reference proteome</keyword>
<proteinExistence type="predicted"/>
<accession>A0AA48GK96</accession>
<dbReference type="InterPro" id="IPR014917">
    <property type="entry name" value="DUF1800"/>
</dbReference>
<protein>
    <recommendedName>
        <fullName evidence="3">DUF1800 domain-containing protein</fullName>
    </recommendedName>
</protein>
<dbReference type="Proteomes" id="UP001238179">
    <property type="component" value="Chromosome"/>
</dbReference>
<evidence type="ECO:0000313" key="2">
    <source>
        <dbReference type="Proteomes" id="UP001238179"/>
    </source>
</evidence>
<sequence>MDRLACGRWFGVLVAAGLLVGCGGGSHPTLAPPKDPPASAAEARRFLTQATFGPTDADVALLGTQGYGGWVDYQTSLPAGDTFVGYLDGRQAQFDAYNAGRTTGLLRLGPNQFYEHFYGLAAAGPDLLRQRVAFALSQILVVSMQDAKVASHPRSSASYYDMLRGDAFGSFRKLLEDVTLHPAMGFYLSTFDNRQEDPARGRLPDENYAREVMQLFTIGLYQLNGDGTLKTDAQGAPIPTYSHDDVAGLAKVFTGWGWYSANPTSTTFWKMDGPASETTAMGFYPAYHSVGAKSFLGTTLAATATPDPAGDLKAALDTLANHPNVGPFLATRLIQQLVTSNPTPAYVGRVAAVFNDNGKGARGDLKAVVRALLLDPEARAASPDPGYGKLREPVLRLTAWMRAFGASSQSGYWLVPGLDSPSTGLGQSPLNASSVFNFWRPGYVPPHGELGDAGLLAPEFQGVDEVSVAGYLNFLLGLVANGIGGGSGTLPPTTGADITPAYATELPLADTPSSLVARVADVLTCSAMSATARDQITAAVAARSLPTTGIQADLDKARLDRVKIAVFLTLASPEFLHQR</sequence>
<dbReference type="KEGG" id="msil:METEAL_01490"/>